<dbReference type="KEGG" id="tra:Trad_0471"/>
<name>D7CS76_TRURR</name>
<dbReference type="RefSeq" id="WP_013176988.1">
    <property type="nucleotide sequence ID" value="NC_014221.1"/>
</dbReference>
<dbReference type="Proteomes" id="UP000000379">
    <property type="component" value="Chromosome"/>
</dbReference>
<protein>
    <recommendedName>
        <fullName evidence="3">Xylose isomerase domain protein TIM barrel</fullName>
    </recommendedName>
</protein>
<dbReference type="HOGENOM" id="CLU_1531876_0_0_0"/>
<sequence>MGPLSSWKDDLSGVSAWARDNGFSALDLGVVEGEAAKAVQGGKLRLGSVDLPEWQPMLSLDPSKRREAVARNVAYVGACVEACGAAGPLNFFVVMLSEDPHAPPREVFDAMVANYRDLAPVLEAHGARLEQGVLGLAAQGNVAKAEGAGSVAYITPKPRAPQLFCRFPNALHFFC</sequence>
<reference evidence="1 2" key="2">
    <citation type="journal article" date="2011" name="Stand. Genomic Sci.">
        <title>Complete genome sequence of Truepera radiovictrix type strain (RQ-24).</title>
        <authorList>
            <person name="Ivanova N."/>
            <person name="Rohde C."/>
            <person name="Munk C."/>
            <person name="Nolan M."/>
            <person name="Lucas S."/>
            <person name="Del Rio T.G."/>
            <person name="Tice H."/>
            <person name="Deshpande S."/>
            <person name="Cheng J.F."/>
            <person name="Tapia R."/>
            <person name="Han C."/>
            <person name="Goodwin L."/>
            <person name="Pitluck S."/>
            <person name="Liolios K."/>
            <person name="Mavromatis K."/>
            <person name="Mikhailova N."/>
            <person name="Pati A."/>
            <person name="Chen A."/>
            <person name="Palaniappan K."/>
            <person name="Land M."/>
            <person name="Hauser L."/>
            <person name="Chang Y.J."/>
            <person name="Jeffries C.D."/>
            <person name="Brambilla E."/>
            <person name="Rohde M."/>
            <person name="Goker M."/>
            <person name="Tindall B.J."/>
            <person name="Woyke T."/>
            <person name="Bristow J."/>
            <person name="Eisen J.A."/>
            <person name="Markowitz V."/>
            <person name="Hugenholtz P."/>
            <person name="Kyrpides N.C."/>
            <person name="Klenk H.P."/>
            <person name="Lapidus A."/>
        </authorList>
    </citation>
    <scope>NUCLEOTIDE SEQUENCE [LARGE SCALE GENOMIC DNA]</scope>
    <source>
        <strain evidence="2">DSM 17093 / CIP 108686 / LMG 22925 / RQ-24</strain>
    </source>
</reference>
<dbReference type="AlphaFoldDB" id="D7CS76"/>
<accession>D7CS76</accession>
<dbReference type="Gene3D" id="3.20.20.150">
    <property type="entry name" value="Divalent-metal-dependent TIM barrel enzymes"/>
    <property type="match status" value="1"/>
</dbReference>
<dbReference type="OrthoDB" id="4113332at2"/>
<evidence type="ECO:0000313" key="2">
    <source>
        <dbReference type="Proteomes" id="UP000000379"/>
    </source>
</evidence>
<dbReference type="STRING" id="649638.Trad_0471"/>
<dbReference type="EMBL" id="CP002049">
    <property type="protein sequence ID" value="ADI13608.1"/>
    <property type="molecule type" value="Genomic_DNA"/>
</dbReference>
<evidence type="ECO:0008006" key="3">
    <source>
        <dbReference type="Google" id="ProtNLM"/>
    </source>
</evidence>
<evidence type="ECO:0000313" key="1">
    <source>
        <dbReference type="EMBL" id="ADI13608.1"/>
    </source>
</evidence>
<keyword evidence="2" id="KW-1185">Reference proteome</keyword>
<gene>
    <name evidence="1" type="ordered locus">Trad_0471</name>
</gene>
<proteinExistence type="predicted"/>
<reference evidence="2" key="1">
    <citation type="submission" date="2010-05" db="EMBL/GenBank/DDBJ databases">
        <title>The complete genome of Truepera radiovictris DSM 17093.</title>
        <authorList>
            <consortium name="US DOE Joint Genome Institute (JGI-PGF)"/>
            <person name="Lucas S."/>
            <person name="Copeland A."/>
            <person name="Lapidus A."/>
            <person name="Glavina del Rio T."/>
            <person name="Dalin E."/>
            <person name="Tice H."/>
            <person name="Bruce D."/>
            <person name="Goodwin L."/>
            <person name="Pitluck S."/>
            <person name="Kyrpides N."/>
            <person name="Mavromatis K."/>
            <person name="Ovchinnikova G."/>
            <person name="Munk A.C."/>
            <person name="Detter J.C."/>
            <person name="Han C."/>
            <person name="Tapia R."/>
            <person name="Land M."/>
            <person name="Hauser L."/>
            <person name="Markowitz V."/>
            <person name="Cheng J.-F."/>
            <person name="Hugenholtz P."/>
            <person name="Woyke T."/>
            <person name="Wu D."/>
            <person name="Tindall B."/>
            <person name="Pomrenke H.G."/>
            <person name="Brambilla E."/>
            <person name="Klenk H.-P."/>
            <person name="Eisen J.A."/>
        </authorList>
    </citation>
    <scope>NUCLEOTIDE SEQUENCE [LARGE SCALE GENOMIC DNA]</scope>
    <source>
        <strain evidence="2">DSM 17093 / CIP 108686 / LMG 22925 / RQ-24</strain>
    </source>
</reference>
<dbReference type="SUPFAM" id="SSF51658">
    <property type="entry name" value="Xylose isomerase-like"/>
    <property type="match status" value="1"/>
</dbReference>
<organism evidence="1 2">
    <name type="scientific">Truepera radiovictrix (strain DSM 17093 / CIP 108686 / LMG 22925 / RQ-24)</name>
    <dbReference type="NCBI Taxonomy" id="649638"/>
    <lineage>
        <taxon>Bacteria</taxon>
        <taxon>Thermotogati</taxon>
        <taxon>Deinococcota</taxon>
        <taxon>Deinococci</taxon>
        <taxon>Trueperales</taxon>
        <taxon>Trueperaceae</taxon>
        <taxon>Truepera</taxon>
    </lineage>
</organism>
<dbReference type="InterPro" id="IPR036237">
    <property type="entry name" value="Xyl_isomerase-like_sf"/>
</dbReference>